<protein>
    <submittedName>
        <fullName evidence="1">Uncharacterized protein</fullName>
    </submittedName>
</protein>
<sequence>MSTTAHTVDEVQGRDEPDRVFRRYVFNNPEICSSCFRRLKANESHLRAFAGVTGHDLEPKASRAESIRAHKTKPGEIGPEGPLRGTRQVDNTAIAKYPTRTVCEDCGAIAGRADSDPLSRREALSRAKNLCSRLRELGEPVRLDLLKHAVGHLKSLEDYASLDTEVFEAATTVCVRRARKRP</sequence>
<dbReference type="EMBL" id="NXNI01000001">
    <property type="protein sequence ID" value="PCR92560.1"/>
    <property type="molecule type" value="Genomic_DNA"/>
</dbReference>
<dbReference type="AlphaFoldDB" id="A0A2A5R0E3"/>
<evidence type="ECO:0000313" key="2">
    <source>
        <dbReference type="Proteomes" id="UP000219689"/>
    </source>
</evidence>
<accession>A0A2A5R0E3</accession>
<gene>
    <name evidence="1" type="ORF">CP557_01365</name>
</gene>
<comment type="caution">
    <text evidence="1">The sequence shown here is derived from an EMBL/GenBank/DDBJ whole genome shotgun (WGS) entry which is preliminary data.</text>
</comment>
<dbReference type="Proteomes" id="UP000219689">
    <property type="component" value="Unassembled WGS sequence"/>
</dbReference>
<dbReference type="RefSeq" id="WP_097381484.1">
    <property type="nucleotide sequence ID" value="NZ_NXNI01000001.1"/>
</dbReference>
<dbReference type="OrthoDB" id="324391at2157"/>
<name>A0A2A5R0E3_9EURY</name>
<reference evidence="1 2" key="1">
    <citation type="submission" date="2017-09" db="EMBL/GenBank/DDBJ databases">
        <title>Genome sequences of Natrinema ejinorence JCM 13890T.</title>
        <authorList>
            <person name="Roh S.W."/>
            <person name="Kim Y.B."/>
            <person name="Kim J.Y."/>
        </authorList>
    </citation>
    <scope>NUCLEOTIDE SEQUENCE [LARGE SCALE GENOMIC DNA]</scope>
    <source>
        <strain evidence="1 2">JCM 13890</strain>
    </source>
</reference>
<keyword evidence="2" id="KW-1185">Reference proteome</keyword>
<organism evidence="1 2">
    <name type="scientific">Natrinema ejinorense</name>
    <dbReference type="NCBI Taxonomy" id="373386"/>
    <lineage>
        <taxon>Archaea</taxon>
        <taxon>Methanobacteriati</taxon>
        <taxon>Methanobacteriota</taxon>
        <taxon>Stenosarchaea group</taxon>
        <taxon>Halobacteria</taxon>
        <taxon>Halobacteriales</taxon>
        <taxon>Natrialbaceae</taxon>
        <taxon>Natrinema</taxon>
    </lineage>
</organism>
<proteinExistence type="predicted"/>
<evidence type="ECO:0000313" key="1">
    <source>
        <dbReference type="EMBL" id="PCR92560.1"/>
    </source>
</evidence>